<feature type="region of interest" description="Disordered" evidence="1">
    <location>
        <begin position="10"/>
        <end position="38"/>
    </location>
</feature>
<name>A0A645JFJ9_9ZZZZ</name>
<evidence type="ECO:0000313" key="2">
    <source>
        <dbReference type="EMBL" id="MPN61870.1"/>
    </source>
</evidence>
<protein>
    <submittedName>
        <fullName evidence="2">Uncharacterized protein</fullName>
    </submittedName>
</protein>
<dbReference type="AlphaFoldDB" id="A0A645JFJ9"/>
<accession>A0A645JFJ9</accession>
<organism evidence="2">
    <name type="scientific">bioreactor metagenome</name>
    <dbReference type="NCBI Taxonomy" id="1076179"/>
    <lineage>
        <taxon>unclassified sequences</taxon>
        <taxon>metagenomes</taxon>
        <taxon>ecological metagenomes</taxon>
    </lineage>
</organism>
<evidence type="ECO:0000256" key="1">
    <source>
        <dbReference type="SAM" id="MobiDB-lite"/>
    </source>
</evidence>
<proteinExistence type="predicted"/>
<reference evidence="2" key="1">
    <citation type="submission" date="2019-08" db="EMBL/GenBank/DDBJ databases">
        <authorList>
            <person name="Kucharzyk K."/>
            <person name="Murdoch R.W."/>
            <person name="Higgins S."/>
            <person name="Loffler F."/>
        </authorList>
    </citation>
    <scope>NUCLEOTIDE SEQUENCE</scope>
</reference>
<comment type="caution">
    <text evidence="2">The sequence shown here is derived from an EMBL/GenBank/DDBJ whole genome shotgun (WGS) entry which is preliminary data.</text>
</comment>
<dbReference type="EMBL" id="VSSQ01139102">
    <property type="protein sequence ID" value="MPN61870.1"/>
    <property type="molecule type" value="Genomic_DNA"/>
</dbReference>
<sequence>MQRHNLEVIADGKLGAKTEAAPSANAGGARRTRESHARCTNDEYHPARAVEMAVTARR</sequence>
<gene>
    <name evidence="2" type="ORF">SDC9_209615</name>
</gene>